<dbReference type="EC" id="4.1.3.40" evidence="4"/>
<name>A0A6H1UHR4_9GAMM</name>
<evidence type="ECO:0000256" key="4">
    <source>
        <dbReference type="HAMAP-Rule" id="MF_01632"/>
    </source>
</evidence>
<dbReference type="GO" id="GO:0006744">
    <property type="term" value="P:ubiquinone biosynthetic process"/>
    <property type="evidence" value="ECO:0007669"/>
    <property type="project" value="UniProtKB-UniRule"/>
</dbReference>
<dbReference type="KEGG" id="fes:HER31_16550"/>
<feature type="binding site" evidence="4">
    <location>
        <position position="162"/>
    </location>
    <ligand>
        <name>substrate</name>
    </ligand>
</feature>
<dbReference type="Gene3D" id="3.40.1410.10">
    <property type="entry name" value="Chorismate lyase-like"/>
    <property type="match status" value="1"/>
</dbReference>
<organism evidence="5 6">
    <name type="scientific">Ferrimonas lipolytica</name>
    <dbReference type="NCBI Taxonomy" id="2724191"/>
    <lineage>
        <taxon>Bacteria</taxon>
        <taxon>Pseudomonadati</taxon>
        <taxon>Pseudomonadota</taxon>
        <taxon>Gammaproteobacteria</taxon>
        <taxon>Alteromonadales</taxon>
        <taxon>Ferrimonadaceae</taxon>
        <taxon>Ferrimonas</taxon>
    </lineage>
</organism>
<dbReference type="GO" id="GO:0005829">
    <property type="term" value="C:cytosol"/>
    <property type="evidence" value="ECO:0007669"/>
    <property type="project" value="TreeGrafter"/>
</dbReference>
<comment type="function">
    <text evidence="4">Removes the pyruvyl group from chorismate, with concomitant aromatization of the ring, to provide 4-hydroxybenzoate (4HB) for the ubiquinone pathway.</text>
</comment>
<comment type="subcellular location">
    <subcellularLocation>
        <location evidence="4">Cytoplasm</location>
    </subcellularLocation>
</comment>
<dbReference type="RefSeq" id="WP_168662267.1">
    <property type="nucleotide sequence ID" value="NZ_CP051180.1"/>
</dbReference>
<dbReference type="Proteomes" id="UP000501602">
    <property type="component" value="Chromosome"/>
</dbReference>
<dbReference type="PANTHER" id="PTHR38683:SF1">
    <property type="entry name" value="CHORISMATE PYRUVATE-LYASE"/>
    <property type="match status" value="1"/>
</dbReference>
<evidence type="ECO:0000256" key="1">
    <source>
        <dbReference type="ARBA" id="ARBA00022490"/>
    </source>
</evidence>
<dbReference type="SUPFAM" id="SSF64288">
    <property type="entry name" value="Chorismate lyase-like"/>
    <property type="match status" value="1"/>
</dbReference>
<comment type="pathway">
    <text evidence="4">Cofactor biosynthesis; ubiquinone biosynthesis.</text>
</comment>
<feature type="binding site" evidence="4">
    <location>
        <position position="65"/>
    </location>
    <ligand>
        <name>substrate</name>
    </ligand>
</feature>
<sequence length="173" mass="19493">MFAVELAQQPMSPSHMDHWLTDKSSLTLRLKALCRRFEVTLLGEWQQPAQQDGVGWCCGDPLWLREVLLCLDGVPWVYALTEIPLSTLNHTEVDFTALGNRPLGEVLFSHQQMRAGQLTVNHYDAHSRPAQLAAELGQAPNSPLWGRSRDFALAGKPLRVNEVFLPVAEQRLR</sequence>
<keyword evidence="6" id="KW-1185">Reference proteome</keyword>
<comment type="caution">
    <text evidence="4">Lacks conserved residue(s) required for the propagation of feature annotation.</text>
</comment>
<dbReference type="UniPathway" id="UPA00232"/>
<dbReference type="InterPro" id="IPR007440">
    <property type="entry name" value="Chorismate--pyruvate_lyase"/>
</dbReference>
<evidence type="ECO:0000313" key="5">
    <source>
        <dbReference type="EMBL" id="QIZ78368.1"/>
    </source>
</evidence>
<comment type="similarity">
    <text evidence="4">Belongs to the UbiC family.</text>
</comment>
<keyword evidence="3 4" id="KW-0456">Lyase</keyword>
<protein>
    <recommendedName>
        <fullName evidence="4">Probable chorismate pyruvate-lyase</fullName>
        <shortName evidence="4">CL</shortName>
        <shortName evidence="4">CPL</shortName>
        <ecNumber evidence="4">4.1.3.40</ecNumber>
    </recommendedName>
</protein>
<dbReference type="PANTHER" id="PTHR38683">
    <property type="entry name" value="CHORISMATE PYRUVATE-LYASE"/>
    <property type="match status" value="1"/>
</dbReference>
<evidence type="ECO:0000256" key="3">
    <source>
        <dbReference type="ARBA" id="ARBA00023239"/>
    </source>
</evidence>
<dbReference type="GO" id="GO:0042866">
    <property type="term" value="P:pyruvate biosynthetic process"/>
    <property type="evidence" value="ECO:0007669"/>
    <property type="project" value="UniProtKB-UniRule"/>
</dbReference>
<feature type="binding site" evidence="4">
    <location>
        <position position="103"/>
    </location>
    <ligand>
        <name>substrate</name>
    </ligand>
</feature>
<keyword evidence="2 4" id="KW-0831">Ubiquinone biosynthesis</keyword>
<gene>
    <name evidence="4" type="primary">ubiC</name>
    <name evidence="5" type="ORF">HER31_16550</name>
</gene>
<dbReference type="HAMAP" id="MF_01632">
    <property type="entry name" value="UbiC"/>
    <property type="match status" value="1"/>
</dbReference>
<accession>A0A6H1UHR4</accession>
<reference evidence="5 6" key="1">
    <citation type="submission" date="2020-04" db="EMBL/GenBank/DDBJ databases">
        <title>Ferrimonas sp. S7 isolated from sea water.</title>
        <authorList>
            <person name="Bae S.S."/>
            <person name="Baek K."/>
        </authorList>
    </citation>
    <scope>NUCLEOTIDE SEQUENCE [LARGE SCALE GENOMIC DNA]</scope>
    <source>
        <strain evidence="5 6">S7</strain>
    </source>
</reference>
<dbReference type="EMBL" id="CP051180">
    <property type="protein sequence ID" value="QIZ78368.1"/>
    <property type="molecule type" value="Genomic_DNA"/>
</dbReference>
<dbReference type="AlphaFoldDB" id="A0A6H1UHR4"/>
<keyword evidence="4" id="KW-0670">Pyruvate</keyword>
<comment type="catalytic activity">
    <reaction evidence="4">
        <text>chorismate = 4-hydroxybenzoate + pyruvate</text>
        <dbReference type="Rhea" id="RHEA:16505"/>
        <dbReference type="ChEBI" id="CHEBI:15361"/>
        <dbReference type="ChEBI" id="CHEBI:17879"/>
        <dbReference type="ChEBI" id="CHEBI:29748"/>
        <dbReference type="EC" id="4.1.3.40"/>
    </reaction>
</comment>
<proteinExistence type="inferred from homology"/>
<dbReference type="InterPro" id="IPR028978">
    <property type="entry name" value="Chorismate_lyase_/UTRA_dom_sf"/>
</dbReference>
<evidence type="ECO:0000256" key="2">
    <source>
        <dbReference type="ARBA" id="ARBA00022688"/>
    </source>
</evidence>
<evidence type="ECO:0000313" key="6">
    <source>
        <dbReference type="Proteomes" id="UP000501602"/>
    </source>
</evidence>
<dbReference type="GO" id="GO:0008813">
    <property type="term" value="F:chorismate lyase activity"/>
    <property type="evidence" value="ECO:0007669"/>
    <property type="project" value="UniProtKB-UniRule"/>
</dbReference>
<dbReference type="Pfam" id="PF04345">
    <property type="entry name" value="Chor_lyase"/>
    <property type="match status" value="1"/>
</dbReference>
<keyword evidence="1 4" id="KW-0963">Cytoplasm</keyword>